<organism evidence="3 4">
    <name type="scientific">Marinirhabdus gelatinilytica</name>
    <dbReference type="NCBI Taxonomy" id="1703343"/>
    <lineage>
        <taxon>Bacteria</taxon>
        <taxon>Pseudomonadati</taxon>
        <taxon>Bacteroidota</taxon>
        <taxon>Flavobacteriia</taxon>
        <taxon>Flavobacteriales</taxon>
        <taxon>Flavobacteriaceae</taxon>
    </lineage>
</organism>
<dbReference type="PROSITE" id="PS50164">
    <property type="entry name" value="GIY_YIG"/>
    <property type="match status" value="1"/>
</dbReference>
<keyword evidence="4" id="KW-1185">Reference proteome</keyword>
<dbReference type="InterPro" id="IPR050190">
    <property type="entry name" value="UPF0213_domain"/>
</dbReference>
<sequence>MHYFTHILYSKKLNKYYVGYTQQLSKRLDNHNWKHKGFTGRADDWVLVYKEQFAKKSEALSRERQIKMWKSRKMIEKLIGK</sequence>
<keyword evidence="3" id="KW-0378">Hydrolase</keyword>
<evidence type="ECO:0000313" key="3">
    <source>
        <dbReference type="EMBL" id="RDK84296.1"/>
    </source>
</evidence>
<feature type="domain" description="GIY-YIG" evidence="2">
    <location>
        <begin position="1"/>
        <end position="77"/>
    </location>
</feature>
<dbReference type="InterPro" id="IPR000305">
    <property type="entry name" value="GIY-YIG_endonuc"/>
</dbReference>
<protein>
    <submittedName>
        <fullName evidence="3">Putative endonuclease</fullName>
    </submittedName>
</protein>
<accession>A0A370Q7H3</accession>
<dbReference type="OrthoDB" id="1203060at2"/>
<comment type="similarity">
    <text evidence="1">Belongs to the UPF0213 family.</text>
</comment>
<name>A0A370Q7H3_9FLAO</name>
<dbReference type="Gene3D" id="3.40.1440.10">
    <property type="entry name" value="GIY-YIG endonuclease"/>
    <property type="match status" value="1"/>
</dbReference>
<evidence type="ECO:0000313" key="4">
    <source>
        <dbReference type="Proteomes" id="UP000255317"/>
    </source>
</evidence>
<dbReference type="AlphaFoldDB" id="A0A370Q7H3"/>
<dbReference type="PANTHER" id="PTHR34477">
    <property type="entry name" value="UPF0213 PROTEIN YHBQ"/>
    <property type="match status" value="1"/>
</dbReference>
<dbReference type="SUPFAM" id="SSF82771">
    <property type="entry name" value="GIY-YIG endonuclease"/>
    <property type="match status" value="1"/>
</dbReference>
<reference evidence="3 4" key="1">
    <citation type="submission" date="2018-07" db="EMBL/GenBank/DDBJ databases">
        <title>Genomic Encyclopedia of Type Strains, Phase IV (KMG-IV): sequencing the most valuable type-strain genomes for metagenomic binning, comparative biology and taxonomic classification.</title>
        <authorList>
            <person name="Goeker M."/>
        </authorList>
    </citation>
    <scope>NUCLEOTIDE SEQUENCE [LARGE SCALE GENOMIC DNA]</scope>
    <source>
        <strain evidence="3 4">DSM 101478</strain>
    </source>
</reference>
<keyword evidence="3" id="KW-0540">Nuclease</keyword>
<gene>
    <name evidence="3" type="ORF">C8D94_105142</name>
</gene>
<dbReference type="RefSeq" id="WP_115124457.1">
    <property type="nucleotide sequence ID" value="NZ_QRAO01000005.1"/>
</dbReference>
<dbReference type="Proteomes" id="UP000255317">
    <property type="component" value="Unassembled WGS sequence"/>
</dbReference>
<dbReference type="InterPro" id="IPR035901">
    <property type="entry name" value="GIY-YIG_endonuc_sf"/>
</dbReference>
<dbReference type="Pfam" id="PF01541">
    <property type="entry name" value="GIY-YIG"/>
    <property type="match status" value="1"/>
</dbReference>
<dbReference type="CDD" id="cd10449">
    <property type="entry name" value="GIY-YIG_SLX1_like"/>
    <property type="match status" value="1"/>
</dbReference>
<dbReference type="GO" id="GO:0004519">
    <property type="term" value="F:endonuclease activity"/>
    <property type="evidence" value="ECO:0007669"/>
    <property type="project" value="UniProtKB-KW"/>
</dbReference>
<comment type="caution">
    <text evidence="3">The sequence shown here is derived from an EMBL/GenBank/DDBJ whole genome shotgun (WGS) entry which is preliminary data.</text>
</comment>
<keyword evidence="3" id="KW-0255">Endonuclease</keyword>
<evidence type="ECO:0000256" key="1">
    <source>
        <dbReference type="ARBA" id="ARBA00007435"/>
    </source>
</evidence>
<dbReference type="PANTHER" id="PTHR34477:SF1">
    <property type="entry name" value="UPF0213 PROTEIN YHBQ"/>
    <property type="match status" value="1"/>
</dbReference>
<dbReference type="EMBL" id="QRAO01000005">
    <property type="protein sequence ID" value="RDK84296.1"/>
    <property type="molecule type" value="Genomic_DNA"/>
</dbReference>
<evidence type="ECO:0000259" key="2">
    <source>
        <dbReference type="PROSITE" id="PS50164"/>
    </source>
</evidence>
<proteinExistence type="inferred from homology"/>